<dbReference type="PROSITE" id="PS00041">
    <property type="entry name" value="HTH_ARAC_FAMILY_1"/>
    <property type="match status" value="1"/>
</dbReference>
<accession>A0ABW3RAI3</accession>
<feature type="domain" description="HTH araC/xylS-type" evidence="4">
    <location>
        <begin position="16"/>
        <end position="114"/>
    </location>
</feature>
<dbReference type="PROSITE" id="PS01124">
    <property type="entry name" value="HTH_ARAC_FAMILY_2"/>
    <property type="match status" value="1"/>
</dbReference>
<keyword evidence="2" id="KW-0238">DNA-binding</keyword>
<dbReference type="InterPro" id="IPR009057">
    <property type="entry name" value="Homeodomain-like_sf"/>
</dbReference>
<proteinExistence type="predicted"/>
<dbReference type="InterPro" id="IPR011256">
    <property type="entry name" value="Reg_factor_effector_dom_sf"/>
</dbReference>
<dbReference type="PANTHER" id="PTHR40055:SF1">
    <property type="entry name" value="TRANSCRIPTIONAL REGULATOR YGIV-RELATED"/>
    <property type="match status" value="1"/>
</dbReference>
<dbReference type="Gene3D" id="1.10.10.60">
    <property type="entry name" value="Homeodomain-like"/>
    <property type="match status" value="2"/>
</dbReference>
<evidence type="ECO:0000313" key="6">
    <source>
        <dbReference type="Proteomes" id="UP001597163"/>
    </source>
</evidence>
<comment type="caution">
    <text evidence="5">The sequence shown here is derived from an EMBL/GenBank/DDBJ whole genome shotgun (WGS) entry which is preliminary data.</text>
</comment>
<dbReference type="SUPFAM" id="SSF46689">
    <property type="entry name" value="Homeodomain-like"/>
    <property type="match status" value="2"/>
</dbReference>
<dbReference type="Gene3D" id="3.20.80.10">
    <property type="entry name" value="Regulatory factor, effector binding domain"/>
    <property type="match status" value="1"/>
</dbReference>
<dbReference type="Pfam" id="PF06445">
    <property type="entry name" value="GyrI-like"/>
    <property type="match status" value="1"/>
</dbReference>
<dbReference type="InterPro" id="IPR010499">
    <property type="entry name" value="AraC_E-bd"/>
</dbReference>
<dbReference type="InterPro" id="IPR018062">
    <property type="entry name" value="HTH_AraC-typ_CS"/>
</dbReference>
<keyword evidence="3" id="KW-0804">Transcription</keyword>
<dbReference type="InterPro" id="IPR029442">
    <property type="entry name" value="GyrI-like"/>
</dbReference>
<evidence type="ECO:0000256" key="1">
    <source>
        <dbReference type="ARBA" id="ARBA00023015"/>
    </source>
</evidence>
<keyword evidence="6" id="KW-1185">Reference proteome</keyword>
<dbReference type="SUPFAM" id="SSF55136">
    <property type="entry name" value="Probable bacterial effector-binding domain"/>
    <property type="match status" value="1"/>
</dbReference>
<evidence type="ECO:0000259" key="4">
    <source>
        <dbReference type="PROSITE" id="PS01124"/>
    </source>
</evidence>
<evidence type="ECO:0000313" key="5">
    <source>
        <dbReference type="EMBL" id="MFD1162069.1"/>
    </source>
</evidence>
<dbReference type="InterPro" id="IPR018060">
    <property type="entry name" value="HTH_AraC"/>
</dbReference>
<keyword evidence="1" id="KW-0805">Transcription regulation</keyword>
<evidence type="ECO:0000256" key="3">
    <source>
        <dbReference type="ARBA" id="ARBA00023163"/>
    </source>
</evidence>
<evidence type="ECO:0000256" key="2">
    <source>
        <dbReference type="ARBA" id="ARBA00023125"/>
    </source>
</evidence>
<gene>
    <name evidence="5" type="ORF">ACFQ2E_06555</name>
</gene>
<dbReference type="EMBL" id="JBHTLJ010000002">
    <property type="protein sequence ID" value="MFD1162069.1"/>
    <property type="molecule type" value="Genomic_DNA"/>
</dbReference>
<organism evidence="5 6">
    <name type="scientific">Hwangdonia seohaensis</name>
    <dbReference type="NCBI Taxonomy" id="1240727"/>
    <lineage>
        <taxon>Bacteria</taxon>
        <taxon>Pseudomonadati</taxon>
        <taxon>Bacteroidota</taxon>
        <taxon>Flavobacteriia</taxon>
        <taxon>Flavobacteriales</taxon>
        <taxon>Flavobacteriaceae</taxon>
        <taxon>Hwangdonia</taxon>
    </lineage>
</organism>
<protein>
    <submittedName>
        <fullName evidence="5">AraC family transcriptional regulator</fullName>
    </submittedName>
</protein>
<sequence>MPPKQTNRAFYEEKLNVIVEYIHNNLDSKIDVKTLAVISCFSPFHFHRISRALLGEPIGAYISRTRLETAAKMIRYTSSGMETIAYSVGFETPSSLSKAFKSHFGISPTEYRKNKLFTLKKTNIMNAKSSTEQSRSINIKKPKIQDIEDKQCLYYRMQGAYQTLDYAGAWKKLWGQVKEQKLFTKGIKMIGLPHDDPKVTDDDKIRYDACLIIHKAAKPVGEIGVKTLKGGKFAVFLYQGSYKYFAEVYNYIFNEWLLNTDYELRDEPVRERYISNPERVAEEKLKTEFYIPVK</sequence>
<dbReference type="Pfam" id="PF12833">
    <property type="entry name" value="HTH_18"/>
    <property type="match status" value="1"/>
</dbReference>
<dbReference type="SMART" id="SM00871">
    <property type="entry name" value="AraC_E_bind"/>
    <property type="match status" value="1"/>
</dbReference>
<dbReference type="Proteomes" id="UP001597163">
    <property type="component" value="Unassembled WGS sequence"/>
</dbReference>
<dbReference type="PANTHER" id="PTHR40055">
    <property type="entry name" value="TRANSCRIPTIONAL REGULATOR YGIV-RELATED"/>
    <property type="match status" value="1"/>
</dbReference>
<dbReference type="RefSeq" id="WP_311937985.1">
    <property type="nucleotide sequence ID" value="NZ_JAVSCK010000002.1"/>
</dbReference>
<dbReference type="InterPro" id="IPR050908">
    <property type="entry name" value="SmbC-like"/>
</dbReference>
<name>A0ABW3RAI3_9FLAO</name>
<reference evidence="6" key="1">
    <citation type="journal article" date="2019" name="Int. J. Syst. Evol. Microbiol.">
        <title>The Global Catalogue of Microorganisms (GCM) 10K type strain sequencing project: providing services to taxonomists for standard genome sequencing and annotation.</title>
        <authorList>
            <consortium name="The Broad Institute Genomics Platform"/>
            <consortium name="The Broad Institute Genome Sequencing Center for Infectious Disease"/>
            <person name="Wu L."/>
            <person name="Ma J."/>
        </authorList>
    </citation>
    <scope>NUCLEOTIDE SEQUENCE [LARGE SCALE GENOMIC DNA]</scope>
    <source>
        <strain evidence="6">CCUG 63246</strain>
    </source>
</reference>
<dbReference type="SMART" id="SM00342">
    <property type="entry name" value="HTH_ARAC"/>
    <property type="match status" value="1"/>
</dbReference>